<keyword evidence="1" id="KW-0521">NADP</keyword>
<organism evidence="4">
    <name type="scientific">marine sediment metagenome</name>
    <dbReference type="NCBI Taxonomy" id="412755"/>
    <lineage>
        <taxon>unclassified sequences</taxon>
        <taxon>metagenomes</taxon>
        <taxon>ecological metagenomes</taxon>
    </lineage>
</organism>
<dbReference type="Pfam" id="PF01113">
    <property type="entry name" value="DapB_N"/>
    <property type="match status" value="1"/>
</dbReference>
<comment type="caution">
    <text evidence="4">The sequence shown here is derived from an EMBL/GenBank/DDBJ whole genome shotgun (WGS) entry which is preliminary data.</text>
</comment>
<dbReference type="GO" id="GO:0008839">
    <property type="term" value="F:4-hydroxy-tetrahydrodipicolinate reductase"/>
    <property type="evidence" value="ECO:0007669"/>
    <property type="project" value="InterPro"/>
</dbReference>
<evidence type="ECO:0000256" key="1">
    <source>
        <dbReference type="ARBA" id="ARBA00022857"/>
    </source>
</evidence>
<dbReference type="GO" id="GO:0009089">
    <property type="term" value="P:lysine biosynthetic process via diaminopimelate"/>
    <property type="evidence" value="ECO:0007669"/>
    <property type="project" value="InterPro"/>
</dbReference>
<name>X0WPC8_9ZZZZ</name>
<reference evidence="4" key="1">
    <citation type="journal article" date="2014" name="Front. Microbiol.">
        <title>High frequency of phylogenetically diverse reductive dehalogenase-homologous genes in deep subseafloor sedimentary metagenomes.</title>
        <authorList>
            <person name="Kawai M."/>
            <person name="Futagami T."/>
            <person name="Toyoda A."/>
            <person name="Takaki Y."/>
            <person name="Nishi S."/>
            <person name="Hori S."/>
            <person name="Arai W."/>
            <person name="Tsubouchi T."/>
            <person name="Morono Y."/>
            <person name="Uchiyama I."/>
            <person name="Ito T."/>
            <person name="Fujiyama A."/>
            <person name="Inagaki F."/>
            <person name="Takami H."/>
        </authorList>
    </citation>
    <scope>NUCLEOTIDE SEQUENCE</scope>
    <source>
        <strain evidence="4">Expedition CK06-06</strain>
    </source>
</reference>
<dbReference type="EMBL" id="BARS01041464">
    <property type="protein sequence ID" value="GAG32485.1"/>
    <property type="molecule type" value="Genomic_DNA"/>
</dbReference>
<evidence type="ECO:0000259" key="3">
    <source>
        <dbReference type="Pfam" id="PF01113"/>
    </source>
</evidence>
<feature type="non-terminal residue" evidence="4">
    <location>
        <position position="76"/>
    </location>
</feature>
<evidence type="ECO:0000256" key="2">
    <source>
        <dbReference type="ARBA" id="ARBA00023002"/>
    </source>
</evidence>
<dbReference type="SUPFAM" id="SSF51735">
    <property type="entry name" value="NAD(P)-binding Rossmann-fold domains"/>
    <property type="match status" value="1"/>
</dbReference>
<dbReference type="AlphaFoldDB" id="X0WPC8"/>
<dbReference type="Gene3D" id="3.40.50.720">
    <property type="entry name" value="NAD(P)-binding Rossmann-like Domain"/>
    <property type="match status" value="1"/>
</dbReference>
<sequence length="76" mass="8373">MLNIIVCGALGRMGKEITFKVHRAKGMKLIGAIEARNHAFLGKEIEKGIEVIPDLEEAIRPDTVIIDFTTPQATLE</sequence>
<evidence type="ECO:0000313" key="4">
    <source>
        <dbReference type="EMBL" id="GAG32485.1"/>
    </source>
</evidence>
<dbReference type="InterPro" id="IPR000846">
    <property type="entry name" value="DapB_N"/>
</dbReference>
<keyword evidence="2" id="KW-0560">Oxidoreductase</keyword>
<feature type="domain" description="Dihydrodipicolinate reductase N-terminal" evidence="3">
    <location>
        <begin position="3"/>
        <end position="76"/>
    </location>
</feature>
<gene>
    <name evidence="4" type="ORF">S01H1_63051</name>
</gene>
<proteinExistence type="predicted"/>
<dbReference type="InterPro" id="IPR036291">
    <property type="entry name" value="NAD(P)-bd_dom_sf"/>
</dbReference>
<accession>X0WPC8</accession>
<protein>
    <recommendedName>
        <fullName evidence="3">Dihydrodipicolinate reductase N-terminal domain-containing protein</fullName>
    </recommendedName>
</protein>